<protein>
    <submittedName>
        <fullName evidence="1">Uncharacterized protein</fullName>
    </submittedName>
</protein>
<proteinExistence type="predicted"/>
<accession>A0AA88E7Z8</accession>
<gene>
    <name evidence="1" type="ORF">TIFTF001_034489</name>
</gene>
<name>A0AA88E7Z8_FICCA</name>
<organism evidence="1 2">
    <name type="scientific">Ficus carica</name>
    <name type="common">Common fig</name>
    <dbReference type="NCBI Taxonomy" id="3494"/>
    <lineage>
        <taxon>Eukaryota</taxon>
        <taxon>Viridiplantae</taxon>
        <taxon>Streptophyta</taxon>
        <taxon>Embryophyta</taxon>
        <taxon>Tracheophyta</taxon>
        <taxon>Spermatophyta</taxon>
        <taxon>Magnoliopsida</taxon>
        <taxon>eudicotyledons</taxon>
        <taxon>Gunneridae</taxon>
        <taxon>Pentapetalae</taxon>
        <taxon>rosids</taxon>
        <taxon>fabids</taxon>
        <taxon>Rosales</taxon>
        <taxon>Moraceae</taxon>
        <taxon>Ficeae</taxon>
        <taxon>Ficus</taxon>
    </lineage>
</organism>
<comment type="caution">
    <text evidence="1">The sequence shown here is derived from an EMBL/GenBank/DDBJ whole genome shotgun (WGS) entry which is preliminary data.</text>
</comment>
<keyword evidence="2" id="KW-1185">Reference proteome</keyword>
<dbReference type="EMBL" id="BTGU01000233">
    <property type="protein sequence ID" value="GMN65414.1"/>
    <property type="molecule type" value="Genomic_DNA"/>
</dbReference>
<sequence>MSCWPEPLPHVDLHHDNKDSYGVGIPRRCSLKRFQCLSQTQALGTSEPDRLNKYQKYNEGTLVLCAGEILVESSLE</sequence>
<reference evidence="1" key="1">
    <citation type="submission" date="2023-07" db="EMBL/GenBank/DDBJ databases">
        <title>draft genome sequence of fig (Ficus carica).</title>
        <authorList>
            <person name="Takahashi T."/>
            <person name="Nishimura K."/>
        </authorList>
    </citation>
    <scope>NUCLEOTIDE SEQUENCE</scope>
</reference>
<evidence type="ECO:0000313" key="2">
    <source>
        <dbReference type="Proteomes" id="UP001187192"/>
    </source>
</evidence>
<dbReference type="Proteomes" id="UP001187192">
    <property type="component" value="Unassembled WGS sequence"/>
</dbReference>
<dbReference type="AlphaFoldDB" id="A0AA88E7Z8"/>
<evidence type="ECO:0000313" key="1">
    <source>
        <dbReference type="EMBL" id="GMN65414.1"/>
    </source>
</evidence>